<feature type="compositionally biased region" description="Polar residues" evidence="5">
    <location>
        <begin position="168"/>
        <end position="189"/>
    </location>
</feature>
<keyword evidence="2" id="KW-0732">Signal</keyword>
<sequence length="206" mass="22777">MLGLVISLWLGSIARAERADHNKPMNIQSDNMTYNDAKKINIFTGNVTVTKGTILLKAERLQVMQDPEGYSYATAFAKPGDLAYICQKRDNSDEYICGWGEKIEYNSKVEVAKITTRALLKRLTNTKILDEIHGSTITYNLYKETYTANGGRDQVSLNNPSGRVRATLSPQHRSTQSEPTAASNYSSAPISGISLHSSKRIGNPCE</sequence>
<keyword evidence="8" id="KW-1185">Reference proteome</keyword>
<dbReference type="Pfam" id="PF03968">
    <property type="entry name" value="LptD_N"/>
    <property type="match status" value="1"/>
</dbReference>
<evidence type="ECO:0000256" key="5">
    <source>
        <dbReference type="SAM" id="MobiDB-lite"/>
    </source>
</evidence>
<proteinExistence type="inferred from homology"/>
<evidence type="ECO:0000313" key="7">
    <source>
        <dbReference type="EMBL" id="PSB91778.1"/>
    </source>
</evidence>
<gene>
    <name evidence="4 7" type="primary">lptA</name>
    <name evidence="7" type="ORF">BZL35_00821</name>
</gene>
<comment type="subcellular location">
    <subcellularLocation>
        <location evidence="4">Periplasm</location>
    </subcellularLocation>
</comment>
<comment type="caution">
    <text evidence="7">The sequence shown here is derived from an EMBL/GenBank/DDBJ whole genome shotgun (WGS) entry which is preliminary data.</text>
</comment>
<dbReference type="InterPro" id="IPR005653">
    <property type="entry name" value="OstA-like_N"/>
</dbReference>
<dbReference type="RefSeq" id="WP_106182957.1">
    <property type="nucleotide sequence ID" value="NZ_MUHY01000002.1"/>
</dbReference>
<reference evidence="7 8" key="1">
    <citation type="journal article" date="2017" name="Front. Microbiol.">
        <title>Genome of Ca. Pandoraea novymonadis, an Endosymbiotic Bacterium of the Trypanosomatid Novymonas esmeraldas.</title>
        <authorList>
            <person name="Kostygov A.Y."/>
            <person name="Butenko A."/>
            <person name="Nenarokova A."/>
            <person name="Tashyreva D."/>
            <person name="Flegontov P."/>
            <person name="Lukes J."/>
            <person name="Yurchenko V."/>
        </authorList>
    </citation>
    <scope>NUCLEOTIDE SEQUENCE [LARGE SCALE GENOMIC DNA]</scope>
    <source>
        <strain evidence="7 8">E262</strain>
    </source>
</reference>
<dbReference type="InterPro" id="IPR052037">
    <property type="entry name" value="LPS_export_LptA"/>
</dbReference>
<evidence type="ECO:0000259" key="6">
    <source>
        <dbReference type="Pfam" id="PF03968"/>
    </source>
</evidence>
<dbReference type="EMBL" id="MUHY01000002">
    <property type="protein sequence ID" value="PSB91778.1"/>
    <property type="molecule type" value="Genomic_DNA"/>
</dbReference>
<dbReference type="PANTHER" id="PTHR36504">
    <property type="entry name" value="LIPOPOLYSACCHARIDE EXPORT SYSTEM PROTEIN LPTA"/>
    <property type="match status" value="1"/>
</dbReference>
<comment type="subunit">
    <text evidence="4">Component of the lipopolysaccharide transport and assembly complex.</text>
</comment>
<evidence type="ECO:0000256" key="1">
    <source>
        <dbReference type="ARBA" id="ARBA00022448"/>
    </source>
</evidence>
<dbReference type="Proteomes" id="UP000242660">
    <property type="component" value="Unassembled WGS sequence"/>
</dbReference>
<feature type="domain" description="Organic solvent tolerance-like N-terminal" evidence="6">
    <location>
        <begin position="26"/>
        <end position="144"/>
    </location>
</feature>
<evidence type="ECO:0000256" key="4">
    <source>
        <dbReference type="HAMAP-Rule" id="MF_01914"/>
    </source>
</evidence>
<dbReference type="InterPro" id="IPR014340">
    <property type="entry name" value="LptA"/>
</dbReference>
<evidence type="ECO:0000256" key="2">
    <source>
        <dbReference type="ARBA" id="ARBA00022729"/>
    </source>
</evidence>
<dbReference type="PANTHER" id="PTHR36504:SF1">
    <property type="entry name" value="LIPOPOLYSACCHARIDE EXPORT SYSTEM PROTEIN LPTA"/>
    <property type="match status" value="1"/>
</dbReference>
<name>A0ABX5FDE9_9BURK</name>
<evidence type="ECO:0000256" key="3">
    <source>
        <dbReference type="ARBA" id="ARBA00022764"/>
    </source>
</evidence>
<keyword evidence="3 4" id="KW-0574">Periplasm</keyword>
<evidence type="ECO:0000313" key="8">
    <source>
        <dbReference type="Proteomes" id="UP000242660"/>
    </source>
</evidence>
<keyword evidence="1 4" id="KW-0813">Transport</keyword>
<accession>A0ABX5FDE9</accession>
<organism evidence="7 8">
    <name type="scientific">Candidatus Pandoraea novymonadis</name>
    <dbReference type="NCBI Taxonomy" id="1808959"/>
    <lineage>
        <taxon>Bacteria</taxon>
        <taxon>Pseudomonadati</taxon>
        <taxon>Pseudomonadota</taxon>
        <taxon>Betaproteobacteria</taxon>
        <taxon>Burkholderiales</taxon>
        <taxon>Burkholderiaceae</taxon>
        <taxon>Pandoraea</taxon>
    </lineage>
</organism>
<comment type="function">
    <text evidence="4">Involved in the assembly of lipopolysaccharide (LPS). Required for the translocation of LPS from the inner membrane to the outer membrane.</text>
</comment>
<feature type="region of interest" description="Disordered" evidence="5">
    <location>
        <begin position="151"/>
        <end position="206"/>
    </location>
</feature>
<dbReference type="Gene3D" id="2.60.450.10">
    <property type="entry name" value="Lipopolysaccharide (LPS) transport protein A like domain"/>
    <property type="match status" value="1"/>
</dbReference>
<protein>
    <recommendedName>
        <fullName evidence="4">Lipopolysaccharide export system protein LptA</fullName>
    </recommendedName>
</protein>
<dbReference type="HAMAP" id="MF_01914">
    <property type="entry name" value="LPS_assembly_LptA"/>
    <property type="match status" value="1"/>
</dbReference>
<dbReference type="NCBIfam" id="TIGR03002">
    <property type="entry name" value="outer_YhbN_LptA"/>
    <property type="match status" value="1"/>
</dbReference>
<comment type="similarity">
    <text evidence="4">Belongs to the LptA family.</text>
</comment>